<evidence type="ECO:0000256" key="7">
    <source>
        <dbReference type="SAM" id="Phobius"/>
    </source>
</evidence>
<dbReference type="InterPro" id="IPR036890">
    <property type="entry name" value="HATPase_C_sf"/>
</dbReference>
<dbReference type="AlphaFoldDB" id="A0A4R0GM36"/>
<gene>
    <name evidence="10" type="ORF">E0H26_09405</name>
</gene>
<feature type="transmembrane region" description="Helical" evidence="7">
    <location>
        <begin position="333"/>
        <end position="354"/>
    </location>
</feature>
<keyword evidence="4" id="KW-0808">Transferase</keyword>
<dbReference type="GO" id="GO:0000160">
    <property type="term" value="P:phosphorelay signal transduction system"/>
    <property type="evidence" value="ECO:0007669"/>
    <property type="project" value="TreeGrafter"/>
</dbReference>
<dbReference type="Pfam" id="PF02518">
    <property type="entry name" value="HATPase_c"/>
    <property type="match status" value="1"/>
</dbReference>
<evidence type="ECO:0000259" key="8">
    <source>
        <dbReference type="Pfam" id="PF02518"/>
    </source>
</evidence>
<keyword evidence="7" id="KW-1133">Transmembrane helix</keyword>
<dbReference type="EMBL" id="SJJR01000004">
    <property type="protein sequence ID" value="TCB98570.1"/>
    <property type="molecule type" value="Genomic_DNA"/>
</dbReference>
<dbReference type="GO" id="GO:0004673">
    <property type="term" value="F:protein histidine kinase activity"/>
    <property type="evidence" value="ECO:0007669"/>
    <property type="project" value="UniProtKB-EC"/>
</dbReference>
<feature type="transmembrane region" description="Helical" evidence="7">
    <location>
        <begin position="43"/>
        <end position="63"/>
    </location>
</feature>
<dbReference type="PANTHER" id="PTHR45436:SF5">
    <property type="entry name" value="SENSOR HISTIDINE KINASE TRCS"/>
    <property type="match status" value="1"/>
</dbReference>
<feature type="region of interest" description="Disordered" evidence="6">
    <location>
        <begin position="759"/>
        <end position="827"/>
    </location>
</feature>
<evidence type="ECO:0000313" key="10">
    <source>
        <dbReference type="EMBL" id="TCB98570.1"/>
    </source>
</evidence>
<proteinExistence type="predicted"/>
<comment type="caution">
    <text evidence="10">The sequence shown here is derived from an EMBL/GenBank/DDBJ whole genome shotgun (WGS) entry which is preliminary data.</text>
</comment>
<dbReference type="EC" id="2.7.13.3" evidence="2"/>
<dbReference type="SUPFAM" id="SSF55874">
    <property type="entry name" value="ATPase domain of HSP90 chaperone/DNA topoisomerase II/histidine kinase"/>
    <property type="match status" value="1"/>
</dbReference>
<dbReference type="Proteomes" id="UP000292274">
    <property type="component" value="Unassembled WGS sequence"/>
</dbReference>
<feature type="domain" description="Nitrate/nitrite sensing protein" evidence="9">
    <location>
        <begin position="87"/>
        <end position="318"/>
    </location>
</feature>
<keyword evidence="5" id="KW-0418">Kinase</keyword>
<dbReference type="InterPro" id="IPR050428">
    <property type="entry name" value="TCS_sensor_his_kinase"/>
</dbReference>
<evidence type="ECO:0000256" key="5">
    <source>
        <dbReference type="ARBA" id="ARBA00022777"/>
    </source>
</evidence>
<organism evidence="10 11">
    <name type="scientific">Micromonospora zingiberis</name>
    <dbReference type="NCBI Taxonomy" id="2053011"/>
    <lineage>
        <taxon>Bacteria</taxon>
        <taxon>Bacillati</taxon>
        <taxon>Actinomycetota</taxon>
        <taxon>Actinomycetes</taxon>
        <taxon>Micromonosporales</taxon>
        <taxon>Micromonosporaceae</taxon>
        <taxon>Micromonospora</taxon>
    </lineage>
</organism>
<accession>A0A4R0GM36</accession>
<comment type="catalytic activity">
    <reaction evidence="1">
        <text>ATP + protein L-histidine = ADP + protein N-phospho-L-histidine.</text>
        <dbReference type="EC" id="2.7.13.3"/>
    </reaction>
</comment>
<dbReference type="InterPro" id="IPR013587">
    <property type="entry name" value="Nitrate/nitrite_sensing"/>
</dbReference>
<evidence type="ECO:0000313" key="11">
    <source>
        <dbReference type="Proteomes" id="UP000292274"/>
    </source>
</evidence>
<feature type="compositionally biased region" description="Low complexity" evidence="6">
    <location>
        <begin position="763"/>
        <end position="772"/>
    </location>
</feature>
<dbReference type="OrthoDB" id="4349881at2"/>
<dbReference type="GO" id="GO:0005886">
    <property type="term" value="C:plasma membrane"/>
    <property type="evidence" value="ECO:0007669"/>
    <property type="project" value="TreeGrafter"/>
</dbReference>
<evidence type="ECO:0000256" key="3">
    <source>
        <dbReference type="ARBA" id="ARBA00022553"/>
    </source>
</evidence>
<dbReference type="PANTHER" id="PTHR45436">
    <property type="entry name" value="SENSOR HISTIDINE KINASE YKOH"/>
    <property type="match status" value="1"/>
</dbReference>
<sequence length="827" mass="87687">MTVVRHRRNQRTGLGIGTAAVDLSGPPLVPASESRGGTIRNRLVGIIALPVVAVLLLLGYVTVIEVSEYRAVKTASESVSLALAVQDLTEELQTERGITAGLLGGNAGFRNEIEPARERVDQRRQAVEAAISGGGPLADRVTAALRELDGLAVVRSATDGGSAARAATFDFFTERIAALNSVDFGLDAADDPELHRQVSTLDALSRIKESTAQQRAFLNGVYSAGGFAQGEFLQFAEMRATRQAALADFAEYATADQKAANDWVLDTGAARVAGYFEQVALNSADGRRLQVNPQSWWSALTTVLDGMRQLQQHVGAEIEALAAERQRESTGRLVAVGVLVTLFLSGAVALLVLASRSITRPLALLAAEAHELATNRLPAAVRRLQDGDDRSTPEAPTPVQVPSRSSVEIRSVAGALDQVQEVAFRLATEQAMLRRSTTDSLANLGRRNQNLLRRQLGFITSLEREETDPAGLANLFELDHLATRMRRNAESLLVLVGASGPRQWANPLAIADVIRAAISEVEEYRRVQLRRIDDAWVVGASVSAVAHMLAELVENGLTFSPPDSDVEIQGRRHGDGYLIAITDQGLGMSPEDLAQANARLRGEIDFVSAPTRYLGHHVVGQLAQDLGIDVQLAPSPVTGVTARVVLPHSLLSRPNAIAPQDDPAGGEPVAVSSSVGSRTEPGTLAPASPPRQIGTRAAAAKETTAHPLAAGVDMPAGPLAAIPGPSTVGRPATIPGELATAVPVEERTTNGLRKRLPRDRRTVVSAPASARAVPDERPAALDDSPTNIRDRLTALRAGTLRGQIERSAPVTGPGDDTATEPWGTRNG</sequence>
<dbReference type="Pfam" id="PF08376">
    <property type="entry name" value="NIT"/>
    <property type="match status" value="1"/>
</dbReference>
<keyword evidence="7" id="KW-0472">Membrane</keyword>
<dbReference type="Gene3D" id="3.30.565.10">
    <property type="entry name" value="Histidine kinase-like ATPase, C-terminal domain"/>
    <property type="match status" value="1"/>
</dbReference>
<dbReference type="InterPro" id="IPR003594">
    <property type="entry name" value="HATPase_dom"/>
</dbReference>
<evidence type="ECO:0000256" key="4">
    <source>
        <dbReference type="ARBA" id="ARBA00022679"/>
    </source>
</evidence>
<keyword evidence="11" id="KW-1185">Reference proteome</keyword>
<keyword evidence="3" id="KW-0597">Phosphoprotein</keyword>
<feature type="domain" description="Histidine kinase/HSP90-like ATPase" evidence="8">
    <location>
        <begin position="544"/>
        <end position="648"/>
    </location>
</feature>
<reference evidence="10 11" key="1">
    <citation type="submission" date="2019-02" db="EMBL/GenBank/DDBJ databases">
        <title>Jishengella sp. nov., isolated from a root of Zingiber montanum.</title>
        <authorList>
            <person name="Kuncharoen N."/>
            <person name="Kudo T."/>
            <person name="Masahiro Y."/>
            <person name="Ohkuma M."/>
            <person name="Tanasupawat S."/>
        </authorList>
    </citation>
    <scope>NUCLEOTIDE SEQUENCE [LARGE SCALE GENOMIC DNA]</scope>
    <source>
        <strain evidence="10 11">PLAI 1-1</strain>
    </source>
</reference>
<feature type="region of interest" description="Disordered" evidence="6">
    <location>
        <begin position="656"/>
        <end position="702"/>
    </location>
</feature>
<evidence type="ECO:0000256" key="6">
    <source>
        <dbReference type="SAM" id="MobiDB-lite"/>
    </source>
</evidence>
<evidence type="ECO:0000259" key="9">
    <source>
        <dbReference type="Pfam" id="PF08376"/>
    </source>
</evidence>
<evidence type="ECO:0000256" key="1">
    <source>
        <dbReference type="ARBA" id="ARBA00000085"/>
    </source>
</evidence>
<keyword evidence="7" id="KW-0812">Transmembrane</keyword>
<protein>
    <recommendedName>
        <fullName evidence="2">histidine kinase</fullName>
        <ecNumber evidence="2">2.7.13.3</ecNumber>
    </recommendedName>
</protein>
<name>A0A4R0GM36_9ACTN</name>
<evidence type="ECO:0000256" key="2">
    <source>
        <dbReference type="ARBA" id="ARBA00012438"/>
    </source>
</evidence>